<evidence type="ECO:0000313" key="2">
    <source>
        <dbReference type="Proteomes" id="UP000799444"/>
    </source>
</evidence>
<protein>
    <submittedName>
        <fullName evidence="1">Uncharacterized protein</fullName>
    </submittedName>
</protein>
<proteinExistence type="predicted"/>
<evidence type="ECO:0000313" key="1">
    <source>
        <dbReference type="EMBL" id="KAF2734411.1"/>
    </source>
</evidence>
<organism evidence="1 2">
    <name type="scientific">Polyplosphaeria fusca</name>
    <dbReference type="NCBI Taxonomy" id="682080"/>
    <lineage>
        <taxon>Eukaryota</taxon>
        <taxon>Fungi</taxon>
        <taxon>Dikarya</taxon>
        <taxon>Ascomycota</taxon>
        <taxon>Pezizomycotina</taxon>
        <taxon>Dothideomycetes</taxon>
        <taxon>Pleosporomycetidae</taxon>
        <taxon>Pleosporales</taxon>
        <taxon>Tetraplosphaeriaceae</taxon>
        <taxon>Polyplosphaeria</taxon>
    </lineage>
</organism>
<comment type="caution">
    <text evidence="1">The sequence shown here is derived from an EMBL/GenBank/DDBJ whole genome shotgun (WGS) entry which is preliminary data.</text>
</comment>
<dbReference type="Proteomes" id="UP000799444">
    <property type="component" value="Unassembled WGS sequence"/>
</dbReference>
<name>A0A9P4R0E0_9PLEO</name>
<dbReference type="EMBL" id="ML996148">
    <property type="protein sequence ID" value="KAF2734411.1"/>
    <property type="molecule type" value="Genomic_DNA"/>
</dbReference>
<keyword evidence="2" id="KW-1185">Reference proteome</keyword>
<sequence length="175" mass="18892">MSSTPPIRPLGHPQPQYRLFQCQRSRARSFFCNIAYSAAAVQHSMHPATLRRPGILPRAGGAMSLNSPPSAISLESSVVHSSLGPKNAFFVTCPDGPPVARNECRGRWLQVSSPQPCVMTNLGTTAAKYGAVRYSNQSRSVAIANGPPLRLLVQVTTYPFCASTAENMRQRALAP</sequence>
<accession>A0A9P4R0E0</accession>
<dbReference type="AlphaFoldDB" id="A0A9P4R0E0"/>
<reference evidence="1" key="1">
    <citation type="journal article" date="2020" name="Stud. Mycol.">
        <title>101 Dothideomycetes genomes: a test case for predicting lifestyles and emergence of pathogens.</title>
        <authorList>
            <person name="Haridas S."/>
            <person name="Albert R."/>
            <person name="Binder M."/>
            <person name="Bloem J."/>
            <person name="Labutti K."/>
            <person name="Salamov A."/>
            <person name="Andreopoulos B."/>
            <person name="Baker S."/>
            <person name="Barry K."/>
            <person name="Bills G."/>
            <person name="Bluhm B."/>
            <person name="Cannon C."/>
            <person name="Castanera R."/>
            <person name="Culley D."/>
            <person name="Daum C."/>
            <person name="Ezra D."/>
            <person name="Gonzalez J."/>
            <person name="Henrissat B."/>
            <person name="Kuo A."/>
            <person name="Liang C."/>
            <person name="Lipzen A."/>
            <person name="Lutzoni F."/>
            <person name="Magnuson J."/>
            <person name="Mondo S."/>
            <person name="Nolan M."/>
            <person name="Ohm R."/>
            <person name="Pangilinan J."/>
            <person name="Park H.-J."/>
            <person name="Ramirez L."/>
            <person name="Alfaro M."/>
            <person name="Sun H."/>
            <person name="Tritt A."/>
            <person name="Yoshinaga Y."/>
            <person name="Zwiers L.-H."/>
            <person name="Turgeon B."/>
            <person name="Goodwin S."/>
            <person name="Spatafora J."/>
            <person name="Crous P."/>
            <person name="Grigoriev I."/>
        </authorList>
    </citation>
    <scope>NUCLEOTIDE SEQUENCE</scope>
    <source>
        <strain evidence="1">CBS 125425</strain>
    </source>
</reference>
<gene>
    <name evidence="1" type="ORF">EJ04DRAFT_512532</name>
</gene>